<dbReference type="Proteomes" id="UP000195897">
    <property type="component" value="Unassembled WGS sequence"/>
</dbReference>
<dbReference type="Gene3D" id="3.40.630.40">
    <property type="entry name" value="Zn-dependent exopeptidases"/>
    <property type="match status" value="1"/>
</dbReference>
<dbReference type="GO" id="GO:0071555">
    <property type="term" value="P:cell wall organization"/>
    <property type="evidence" value="ECO:0007669"/>
    <property type="project" value="UniProtKB-KW"/>
</dbReference>
<accession>A0A1Y4LCQ5</accession>
<dbReference type="SUPFAM" id="SSF53187">
    <property type="entry name" value="Zn-dependent exopeptidases"/>
    <property type="match status" value="1"/>
</dbReference>
<dbReference type="RefSeq" id="WP_087369910.1">
    <property type="nucleotide sequence ID" value="NZ_NFKK01000001.1"/>
</dbReference>
<dbReference type="SMART" id="SM00287">
    <property type="entry name" value="SH3b"/>
    <property type="match status" value="1"/>
</dbReference>
<dbReference type="AlphaFoldDB" id="A0A1Y4LCQ5"/>
<dbReference type="GO" id="GO:0008745">
    <property type="term" value="F:N-acetylmuramoyl-L-alanine amidase activity"/>
    <property type="evidence" value="ECO:0007669"/>
    <property type="project" value="InterPro"/>
</dbReference>
<evidence type="ECO:0000313" key="5">
    <source>
        <dbReference type="Proteomes" id="UP000195897"/>
    </source>
</evidence>
<evidence type="ECO:0000256" key="1">
    <source>
        <dbReference type="ARBA" id="ARBA00022801"/>
    </source>
</evidence>
<evidence type="ECO:0000256" key="2">
    <source>
        <dbReference type="ARBA" id="ARBA00023316"/>
    </source>
</evidence>
<feature type="domain" description="SH3b" evidence="3">
    <location>
        <begin position="184"/>
        <end position="248"/>
    </location>
</feature>
<evidence type="ECO:0000313" key="4">
    <source>
        <dbReference type="EMBL" id="OUP54493.1"/>
    </source>
</evidence>
<name>A0A1Y4LCQ5_9FIRM</name>
<dbReference type="Pfam" id="PF01520">
    <property type="entry name" value="Amidase_3"/>
    <property type="match status" value="1"/>
</dbReference>
<sequence>MPSIYLSPSTQEFNLFYDGAGSEEYYMNLIADAMEPYLTASGIVYTRNTPEMTAATSILASNAGTYDAHVALHSNAAPESLAGKLRGIDIYYYPGSERSRRLADAMVAQLREIYPLPDKVQARPTTSIGEVSRTRAPAVLAELGYHDNPDDAAWIRSNIVPIARRLVMALTNYFGIPFLEPEPILSATVDLGFGNLNIRSRPSLAAPIIGQAPDGAQVSVLGSWNGWYVIRYGNIEGYARSEYITLNYS</sequence>
<dbReference type="InterPro" id="IPR003646">
    <property type="entry name" value="SH3-like_bac-type"/>
</dbReference>
<protein>
    <submittedName>
        <fullName evidence="4">Peptidoglycan hydrolase</fullName>
    </submittedName>
</protein>
<dbReference type="CDD" id="cd02696">
    <property type="entry name" value="MurNAc-LAA"/>
    <property type="match status" value="1"/>
</dbReference>
<dbReference type="GO" id="GO:0009253">
    <property type="term" value="P:peptidoglycan catabolic process"/>
    <property type="evidence" value="ECO:0007669"/>
    <property type="project" value="InterPro"/>
</dbReference>
<dbReference type="EMBL" id="NFKK01000001">
    <property type="protein sequence ID" value="OUP54493.1"/>
    <property type="molecule type" value="Genomic_DNA"/>
</dbReference>
<dbReference type="Gene3D" id="2.30.30.40">
    <property type="entry name" value="SH3 Domains"/>
    <property type="match status" value="1"/>
</dbReference>
<comment type="caution">
    <text evidence="4">The sequence shown here is derived from an EMBL/GenBank/DDBJ whole genome shotgun (WGS) entry which is preliminary data.</text>
</comment>
<organism evidence="4 5">
    <name type="scientific">Butyricicoccus pullicaecorum</name>
    <dbReference type="NCBI Taxonomy" id="501571"/>
    <lineage>
        <taxon>Bacteria</taxon>
        <taxon>Bacillati</taxon>
        <taxon>Bacillota</taxon>
        <taxon>Clostridia</taxon>
        <taxon>Eubacteriales</taxon>
        <taxon>Butyricicoccaceae</taxon>
        <taxon>Butyricicoccus</taxon>
    </lineage>
</organism>
<dbReference type="InterPro" id="IPR002508">
    <property type="entry name" value="MurNAc-LAA_cat"/>
</dbReference>
<keyword evidence="1 4" id="KW-0378">Hydrolase</keyword>
<proteinExistence type="predicted"/>
<dbReference type="Pfam" id="PF08239">
    <property type="entry name" value="SH3_3"/>
    <property type="match status" value="1"/>
</dbReference>
<gene>
    <name evidence="4" type="ORF">B5F17_00915</name>
</gene>
<dbReference type="PROSITE" id="PS51781">
    <property type="entry name" value="SH3B"/>
    <property type="match status" value="1"/>
</dbReference>
<evidence type="ECO:0000259" key="3">
    <source>
        <dbReference type="PROSITE" id="PS51781"/>
    </source>
</evidence>
<keyword evidence="2" id="KW-0961">Cell wall biogenesis/degradation</keyword>
<reference evidence="5" key="1">
    <citation type="submission" date="2017-04" db="EMBL/GenBank/DDBJ databases">
        <title>Function of individual gut microbiota members based on whole genome sequencing of pure cultures obtained from chicken caecum.</title>
        <authorList>
            <person name="Medvecky M."/>
            <person name="Cejkova D."/>
            <person name="Polansky O."/>
            <person name="Karasova D."/>
            <person name="Kubasova T."/>
            <person name="Cizek A."/>
            <person name="Rychlik I."/>
        </authorList>
    </citation>
    <scope>NUCLEOTIDE SEQUENCE [LARGE SCALE GENOMIC DNA]</scope>
    <source>
        <strain evidence="5">An180</strain>
    </source>
</reference>
<dbReference type="SMART" id="SM00646">
    <property type="entry name" value="Ami_3"/>
    <property type="match status" value="1"/>
</dbReference>